<comment type="similarity">
    <text evidence="1">Belongs to the ABC transporter superfamily.</text>
</comment>
<proteinExistence type="inferred from homology"/>
<dbReference type="InterPro" id="IPR027417">
    <property type="entry name" value="P-loop_NTPase"/>
</dbReference>
<evidence type="ECO:0000313" key="4">
    <source>
        <dbReference type="EMBL" id="SDW76762.1"/>
    </source>
</evidence>
<keyword evidence="4" id="KW-0067">ATP-binding</keyword>
<dbReference type="AlphaFoldDB" id="A0A1H2W7Y5"/>
<feature type="domain" description="ABC transporter" evidence="3">
    <location>
        <begin position="21"/>
        <end position="143"/>
    </location>
</feature>
<dbReference type="STRING" id="1048340.SAMN05444487_10647"/>
<dbReference type="SUPFAM" id="SSF52540">
    <property type="entry name" value="P-loop containing nucleoside triphosphate hydrolases"/>
    <property type="match status" value="1"/>
</dbReference>
<evidence type="ECO:0000256" key="2">
    <source>
        <dbReference type="ARBA" id="ARBA00022448"/>
    </source>
</evidence>
<gene>
    <name evidence="4" type="ORF">SAMN05444487_10647</name>
</gene>
<organism evidence="4 5">
    <name type="scientific">Marininema mesophilum</name>
    <dbReference type="NCBI Taxonomy" id="1048340"/>
    <lineage>
        <taxon>Bacteria</taxon>
        <taxon>Bacillati</taxon>
        <taxon>Bacillota</taxon>
        <taxon>Bacilli</taxon>
        <taxon>Bacillales</taxon>
        <taxon>Thermoactinomycetaceae</taxon>
        <taxon>Marininema</taxon>
    </lineage>
</organism>
<reference evidence="4 5" key="1">
    <citation type="submission" date="2016-10" db="EMBL/GenBank/DDBJ databases">
        <authorList>
            <person name="de Groot N.N."/>
        </authorList>
    </citation>
    <scope>NUCLEOTIDE SEQUENCE [LARGE SCALE GENOMIC DNA]</scope>
    <source>
        <strain evidence="4 5">DSM 45610</strain>
    </source>
</reference>
<evidence type="ECO:0000256" key="1">
    <source>
        <dbReference type="ARBA" id="ARBA00005417"/>
    </source>
</evidence>
<keyword evidence="5" id="KW-1185">Reference proteome</keyword>
<dbReference type="Proteomes" id="UP000198534">
    <property type="component" value="Unassembled WGS sequence"/>
</dbReference>
<protein>
    <submittedName>
        <fullName evidence="4">ABC-2 type transport system ATP-binding protein</fullName>
    </submittedName>
</protein>
<dbReference type="InterPro" id="IPR003439">
    <property type="entry name" value="ABC_transporter-like_ATP-bd"/>
</dbReference>
<keyword evidence="4" id="KW-0547">Nucleotide-binding</keyword>
<evidence type="ECO:0000313" key="5">
    <source>
        <dbReference type="Proteomes" id="UP000198534"/>
    </source>
</evidence>
<dbReference type="Pfam" id="PF00005">
    <property type="entry name" value="ABC_tran"/>
    <property type="match status" value="1"/>
</dbReference>
<dbReference type="GO" id="GO:0005524">
    <property type="term" value="F:ATP binding"/>
    <property type="evidence" value="ECO:0007669"/>
    <property type="project" value="UniProtKB-KW"/>
</dbReference>
<sequence length="148" mass="16889">MSDIIVETSNLTKKYKGHAVVNQLNMKVRKGEVFGFLGPNGAGKTTTIRMLLGLIRPTEGEIKVFNKDLTQERMSILTKIGSLVEMPSYYGHLTGYENLEVARRLLRDQNTHRIGEVLDMVRLTHAKDKKVKEYSLGRSNDLELRLHY</sequence>
<dbReference type="PANTHER" id="PTHR43335:SF8">
    <property type="entry name" value="ABC TRANSPORTER, ATP-BINDING PROTEIN"/>
    <property type="match status" value="1"/>
</dbReference>
<accession>A0A1H2W7Y5</accession>
<dbReference type="PANTHER" id="PTHR43335">
    <property type="entry name" value="ABC TRANSPORTER, ATP-BINDING PROTEIN"/>
    <property type="match status" value="1"/>
</dbReference>
<evidence type="ECO:0000259" key="3">
    <source>
        <dbReference type="Pfam" id="PF00005"/>
    </source>
</evidence>
<dbReference type="Gene3D" id="3.40.50.300">
    <property type="entry name" value="P-loop containing nucleotide triphosphate hydrolases"/>
    <property type="match status" value="1"/>
</dbReference>
<name>A0A1H2W7Y5_9BACL</name>
<dbReference type="GO" id="GO:0016887">
    <property type="term" value="F:ATP hydrolysis activity"/>
    <property type="evidence" value="ECO:0007669"/>
    <property type="project" value="InterPro"/>
</dbReference>
<dbReference type="EMBL" id="FNNQ01000006">
    <property type="protein sequence ID" value="SDW76762.1"/>
    <property type="molecule type" value="Genomic_DNA"/>
</dbReference>
<keyword evidence="2" id="KW-0813">Transport</keyword>